<evidence type="ECO:0000313" key="2">
    <source>
        <dbReference type="Proteomes" id="UP000320300"/>
    </source>
</evidence>
<organism evidence="1 2">
    <name type="scientific">Pedobacter westerhofensis</name>
    <dbReference type="NCBI Taxonomy" id="425512"/>
    <lineage>
        <taxon>Bacteria</taxon>
        <taxon>Pseudomonadati</taxon>
        <taxon>Bacteroidota</taxon>
        <taxon>Sphingobacteriia</taxon>
        <taxon>Sphingobacteriales</taxon>
        <taxon>Sphingobacteriaceae</taxon>
        <taxon>Pedobacter</taxon>
    </lineage>
</organism>
<dbReference type="AlphaFoldDB" id="A0A521FSQ8"/>
<dbReference type="EMBL" id="FXTN01000021">
    <property type="protein sequence ID" value="SMO99265.1"/>
    <property type="molecule type" value="Genomic_DNA"/>
</dbReference>
<keyword evidence="2" id="KW-1185">Reference proteome</keyword>
<protein>
    <submittedName>
        <fullName evidence="1">Uncharacterized protein</fullName>
    </submittedName>
</protein>
<sequence length="172" mass="19914">MFHYTSFVTIILINRYKSFSITIITMSKSPEFSYYKCYLLFCLGFFTLSSCDHSKQGIKQHPPAVKAQLPSVKPEDEVVNLIMNLKEVKHKTAYVKKLSKGKRTLMTYVETPPTSKDPNYWVKVSEDNGESLVAYYTFAVDAKTHRIAYYDDLHDTTISLEEWRKTVSVSDR</sequence>
<gene>
    <name evidence="1" type="ORF">SAMN06265348_12133</name>
</gene>
<evidence type="ECO:0000313" key="1">
    <source>
        <dbReference type="EMBL" id="SMO99265.1"/>
    </source>
</evidence>
<reference evidence="1 2" key="1">
    <citation type="submission" date="2017-05" db="EMBL/GenBank/DDBJ databases">
        <authorList>
            <person name="Varghese N."/>
            <person name="Submissions S."/>
        </authorList>
    </citation>
    <scope>NUCLEOTIDE SEQUENCE [LARGE SCALE GENOMIC DNA]</scope>
    <source>
        <strain evidence="1 2">DSM 19036</strain>
    </source>
</reference>
<accession>A0A521FSQ8</accession>
<name>A0A521FSQ8_9SPHI</name>
<proteinExistence type="predicted"/>
<dbReference type="Proteomes" id="UP000320300">
    <property type="component" value="Unassembled WGS sequence"/>
</dbReference>